<dbReference type="GO" id="GO:0003677">
    <property type="term" value="F:DNA binding"/>
    <property type="evidence" value="ECO:0007669"/>
    <property type="project" value="UniProtKB-KW"/>
</dbReference>
<dbReference type="RefSeq" id="WP_013143833.1">
    <property type="nucleotide sequence ID" value="NC_014205.1"/>
</dbReference>
<feature type="domain" description="HTH TFE/IIEalpha-type" evidence="5">
    <location>
        <begin position="19"/>
        <end position="101"/>
    </location>
</feature>
<dbReference type="EMBL" id="CP002051">
    <property type="protein sequence ID" value="ADI32635.1"/>
    <property type="molecule type" value="Genomic_DNA"/>
</dbReference>
<evidence type="ECO:0000313" key="7">
    <source>
        <dbReference type="Proteomes" id="UP000002573"/>
    </source>
</evidence>
<dbReference type="eggNOG" id="arCOG04270">
    <property type="taxonomic scope" value="Archaea"/>
</dbReference>
<dbReference type="HAMAP" id="MF_01909">
    <property type="entry name" value="TFE_arch"/>
    <property type="match status" value="1"/>
</dbReference>
<dbReference type="InterPro" id="IPR017919">
    <property type="entry name" value="TFIIE/TFIIEa_HTH"/>
</dbReference>
<keyword evidence="3 4" id="KW-0804">Transcription</keyword>
<keyword evidence="7" id="KW-1185">Reference proteome</keyword>
<proteinExistence type="inferred from homology"/>
<evidence type="ECO:0000256" key="2">
    <source>
        <dbReference type="ARBA" id="ARBA00023125"/>
    </source>
</evidence>
<dbReference type="InterPro" id="IPR024550">
    <property type="entry name" value="TFIIEa/SarR/Rpc3_HTH_dom"/>
</dbReference>
<evidence type="ECO:0000256" key="1">
    <source>
        <dbReference type="ARBA" id="ARBA00023015"/>
    </source>
</evidence>
<comment type="function">
    <text evidence="4">Transcription factor that plays a role in the activation of archaeal genes transcribed by RNA polymerase. Facilitates transcription initiation by enhancing TATA-box recognition by TATA-box-binding protein (Tbp), and transcription factor B (Tfb) and RNA polymerase recruitment. Not absolutely required for transcription in vitro, but particularly important in cases where Tbp or Tfb function is not optimal. It dynamically alters the nucleic acid-binding properties of RNA polymerases by stabilizing the initiation complex and destabilizing elongation complexes. Seems to translocate with the RNA polymerase following initiation and acts by binding to the non template strand of the transcription bubble in elongation complexes.</text>
</comment>
<evidence type="ECO:0000259" key="5">
    <source>
        <dbReference type="PROSITE" id="PS51344"/>
    </source>
</evidence>
<comment type="domain">
    <text evidence="4">The winged helix domain is involved in binding to DNA in the preinitiation complex.</text>
</comment>
<dbReference type="InterPro" id="IPR016481">
    <property type="entry name" value="TF_E_archaea"/>
</dbReference>
<keyword evidence="2 4" id="KW-0238">DNA-binding</keyword>
<sequence>MPKKKKGKKLKISSREKYYLDILIDLVAKMYGEKAKKVLLHIIRSGGIVAEETLGKDIGMKSNEARKILQQLANEAILRYKTGRVNDRTLHLWILNTDQIEGILIARLKKTREKLLIRLNYEKNNTFLKCPLCGRRYMFEEAFENDFLCPYDGEQLIEYDNSEEIRVLEEKINEITEELRKIGAA</sequence>
<keyword evidence="1 4" id="KW-0805">Transcription regulation</keyword>
<dbReference type="STRING" id="591019.Shell_1547"/>
<dbReference type="AlphaFoldDB" id="D7DA39"/>
<reference evidence="6 7" key="2">
    <citation type="journal article" date="2011" name="Stand. Genomic Sci.">
        <title>Complete genome sequence of Staphylothermus hellenicus P8.</title>
        <authorList>
            <person name="Anderson I."/>
            <person name="Wirth R."/>
            <person name="Lucas S."/>
            <person name="Copeland A."/>
            <person name="Lapidus A."/>
            <person name="Cheng J.F."/>
            <person name="Goodwin L."/>
            <person name="Pitluck S."/>
            <person name="Davenport K."/>
            <person name="Detter J.C."/>
            <person name="Han C."/>
            <person name="Tapia R."/>
            <person name="Land M."/>
            <person name="Hauser L."/>
            <person name="Pati A."/>
            <person name="Mikhailova N."/>
            <person name="Woyke T."/>
            <person name="Klenk H.P."/>
            <person name="Kyrpides N."/>
            <person name="Ivanova N."/>
        </authorList>
    </citation>
    <scope>NUCLEOTIDE SEQUENCE [LARGE SCALE GENOMIC DNA]</scope>
    <source>
        <strain evidence="7">DSM 12710 / JCM 10830 / BK20S6-10-b1 / P8</strain>
    </source>
</reference>
<comment type="similarity">
    <text evidence="4">Belongs to the TFE family.</text>
</comment>
<accession>D7DA39</accession>
<dbReference type="PANTHER" id="PTHR13097:SF7">
    <property type="entry name" value="GENERAL TRANSCRIPTION FACTOR IIE SUBUNIT 1"/>
    <property type="match status" value="1"/>
</dbReference>
<name>D7DA39_STAHD</name>
<dbReference type="InterPro" id="IPR002853">
    <property type="entry name" value="TFIIE_asu"/>
</dbReference>
<protein>
    <recommendedName>
        <fullName evidence="4">Transcription factor E</fullName>
        <shortName evidence="4">TFE</shortName>
    </recommendedName>
    <alternativeName>
        <fullName evidence="4">TFIIE subunit alpha homolog</fullName>
    </alternativeName>
    <alternativeName>
        <fullName evidence="4">Transcription initiation factor TFIIE</fullName>
    </alternativeName>
</protein>
<dbReference type="InterPro" id="IPR039997">
    <property type="entry name" value="TFE"/>
</dbReference>
<evidence type="ECO:0000313" key="6">
    <source>
        <dbReference type="EMBL" id="ADI32635.1"/>
    </source>
</evidence>
<organism evidence="6 7">
    <name type="scientific">Staphylothermus hellenicus (strain DSM 12710 / JCM 10830 / BK20S6-10-b1 / P8)</name>
    <dbReference type="NCBI Taxonomy" id="591019"/>
    <lineage>
        <taxon>Archaea</taxon>
        <taxon>Thermoproteota</taxon>
        <taxon>Thermoprotei</taxon>
        <taxon>Desulfurococcales</taxon>
        <taxon>Desulfurococcaceae</taxon>
        <taxon>Staphylothermus</taxon>
    </lineage>
</organism>
<dbReference type="KEGG" id="shc:Shell_1547"/>
<dbReference type="InterPro" id="IPR036390">
    <property type="entry name" value="WH_DNA-bd_sf"/>
</dbReference>
<evidence type="ECO:0000256" key="4">
    <source>
        <dbReference type="HAMAP-Rule" id="MF_01909"/>
    </source>
</evidence>
<dbReference type="HOGENOM" id="CLU_100097_1_0_2"/>
<comment type="subunit">
    <text evidence="4">Monomer. Interaction with RNA polymerase subunits RpoF and RpoE is necessary for Tfe stimulatory transcription activity. Able to interact with Tbp and RNA polymerase in the absence of DNA promoter. Interacts both with the preinitiation and elongation complexes.</text>
</comment>
<reference evidence="7" key="1">
    <citation type="submission" date="2010-05" db="EMBL/GenBank/DDBJ databases">
        <title>Complete sequence of Staphylothermus hellenicus DSM 12710.</title>
        <authorList>
            <consortium name="US DOE Joint Genome Institute"/>
            <person name="Lucas S."/>
            <person name="Copeland A."/>
            <person name="Lapidus A."/>
            <person name="Cheng J.-F."/>
            <person name="Bruce D."/>
            <person name="Goodwin L."/>
            <person name="Pitluck S."/>
            <person name="Davenport K."/>
            <person name="Detter J.C."/>
            <person name="Han C."/>
            <person name="Tapia R."/>
            <person name="Larimer F."/>
            <person name="Land M."/>
            <person name="Hauser L."/>
            <person name="Kyrpides N."/>
            <person name="Mikhailova N."/>
            <person name="Anderson I.J."/>
            <person name="Woyke T."/>
        </authorList>
    </citation>
    <scope>NUCLEOTIDE SEQUENCE [LARGE SCALE GENOMIC DNA]</scope>
    <source>
        <strain evidence="7">DSM 12710 / JCM 10830 / BK20S6-10-b1 / P8</strain>
    </source>
</reference>
<dbReference type="Proteomes" id="UP000002573">
    <property type="component" value="Chromosome"/>
</dbReference>
<dbReference type="PANTHER" id="PTHR13097">
    <property type="entry name" value="TRANSCRIPTION INITIATION FACTOR IIE, ALPHA SUBUNIT"/>
    <property type="match status" value="1"/>
</dbReference>
<dbReference type="PROSITE" id="PS51344">
    <property type="entry name" value="HTH_TFE_IIE"/>
    <property type="match status" value="1"/>
</dbReference>
<dbReference type="InterPro" id="IPR036388">
    <property type="entry name" value="WH-like_DNA-bd_sf"/>
</dbReference>
<dbReference type="PIRSF" id="PIRSF006373">
    <property type="entry name" value="TF_E_archaea"/>
    <property type="match status" value="1"/>
</dbReference>
<dbReference type="Gene3D" id="1.10.10.10">
    <property type="entry name" value="Winged helix-like DNA-binding domain superfamily/Winged helix DNA-binding domain"/>
    <property type="match status" value="1"/>
</dbReference>
<dbReference type="GO" id="GO:0006355">
    <property type="term" value="P:regulation of DNA-templated transcription"/>
    <property type="evidence" value="ECO:0007669"/>
    <property type="project" value="InterPro"/>
</dbReference>
<gene>
    <name evidence="4" type="primary">tfe</name>
    <name evidence="6" type="ordered locus">Shell_1547</name>
</gene>
<dbReference type="GeneID" id="9234838"/>
<dbReference type="GO" id="GO:0006367">
    <property type="term" value="P:transcription initiation at RNA polymerase II promoter"/>
    <property type="evidence" value="ECO:0007669"/>
    <property type="project" value="InterPro"/>
</dbReference>
<evidence type="ECO:0000256" key="3">
    <source>
        <dbReference type="ARBA" id="ARBA00023163"/>
    </source>
</evidence>
<dbReference type="SUPFAM" id="SSF46785">
    <property type="entry name" value="Winged helix' DNA-binding domain"/>
    <property type="match status" value="1"/>
</dbReference>
<dbReference type="SMART" id="SM00531">
    <property type="entry name" value="TFIIE"/>
    <property type="match status" value="1"/>
</dbReference>
<dbReference type="Pfam" id="PF02002">
    <property type="entry name" value="TFIIE_alpha"/>
    <property type="match status" value="1"/>
</dbReference>